<keyword evidence="2" id="KW-1185">Reference proteome</keyword>
<dbReference type="Proteomes" id="UP000593572">
    <property type="component" value="Unassembled WGS sequence"/>
</dbReference>
<organism evidence="1 2">
    <name type="scientific">Gossypium lobatum</name>
    <dbReference type="NCBI Taxonomy" id="34289"/>
    <lineage>
        <taxon>Eukaryota</taxon>
        <taxon>Viridiplantae</taxon>
        <taxon>Streptophyta</taxon>
        <taxon>Embryophyta</taxon>
        <taxon>Tracheophyta</taxon>
        <taxon>Spermatophyta</taxon>
        <taxon>Magnoliopsida</taxon>
        <taxon>eudicotyledons</taxon>
        <taxon>Gunneridae</taxon>
        <taxon>Pentapetalae</taxon>
        <taxon>rosids</taxon>
        <taxon>malvids</taxon>
        <taxon>Malvales</taxon>
        <taxon>Malvaceae</taxon>
        <taxon>Malvoideae</taxon>
        <taxon>Gossypium</taxon>
    </lineage>
</organism>
<dbReference type="AlphaFoldDB" id="A0A7J8ND90"/>
<comment type="caution">
    <text evidence="1">The sequence shown here is derived from an EMBL/GenBank/DDBJ whole genome shotgun (WGS) entry which is preliminary data.</text>
</comment>
<accession>A0A7J8ND90</accession>
<protein>
    <submittedName>
        <fullName evidence="1">Uncharacterized protein</fullName>
    </submittedName>
</protein>
<gene>
    <name evidence="1" type="ORF">Golob_024091</name>
</gene>
<dbReference type="EMBL" id="JABEZX010062628">
    <property type="protein sequence ID" value="MBA0574977.1"/>
    <property type="molecule type" value="Genomic_DNA"/>
</dbReference>
<sequence length="27" mass="3139">MKLESGLLGITSMWETVRRLKVSKIVY</sequence>
<reference evidence="1 2" key="1">
    <citation type="journal article" date="2019" name="Genome Biol. Evol.">
        <title>Insights into the evolution of the New World diploid cottons (Gossypium, subgenus Houzingenia) based on genome sequencing.</title>
        <authorList>
            <person name="Grover C.E."/>
            <person name="Arick M.A. 2nd"/>
            <person name="Thrash A."/>
            <person name="Conover J.L."/>
            <person name="Sanders W.S."/>
            <person name="Peterson D.G."/>
            <person name="Frelichowski J.E."/>
            <person name="Scheffler J.A."/>
            <person name="Scheffler B.E."/>
            <person name="Wendel J.F."/>
        </authorList>
    </citation>
    <scope>NUCLEOTIDE SEQUENCE [LARGE SCALE GENOMIC DNA]</scope>
    <source>
        <strain evidence="1">157</strain>
        <tissue evidence="1">Leaf</tissue>
    </source>
</reference>
<proteinExistence type="predicted"/>
<evidence type="ECO:0000313" key="2">
    <source>
        <dbReference type="Proteomes" id="UP000593572"/>
    </source>
</evidence>
<name>A0A7J8ND90_9ROSI</name>
<evidence type="ECO:0000313" key="1">
    <source>
        <dbReference type="EMBL" id="MBA0574977.1"/>
    </source>
</evidence>